<feature type="domain" description="AMP-binding enzyme C-terminal" evidence="6">
    <location>
        <begin position="765"/>
        <end position="840"/>
    </location>
</feature>
<evidence type="ECO:0000259" key="5">
    <source>
        <dbReference type="Pfam" id="PF00501"/>
    </source>
</evidence>
<keyword evidence="4" id="KW-0067">ATP-binding</keyword>
<dbReference type="PANTHER" id="PTHR24096:SF251">
    <property type="entry name" value="4-COUMARATE--COA LIGASE-LIKE 9"/>
    <property type="match status" value="1"/>
</dbReference>
<dbReference type="FunFam" id="3.40.50.12780:FF:000003">
    <property type="entry name" value="Long-chain-fatty-acid--CoA ligase FadD"/>
    <property type="match status" value="1"/>
</dbReference>
<dbReference type="Gene3D" id="3.40.50.980">
    <property type="match status" value="2"/>
</dbReference>
<dbReference type="Proteomes" id="UP001370490">
    <property type="component" value="Unassembled WGS sequence"/>
</dbReference>
<dbReference type="InterPro" id="IPR045851">
    <property type="entry name" value="AMP-bd_C_sf"/>
</dbReference>
<dbReference type="GO" id="GO:0005524">
    <property type="term" value="F:ATP binding"/>
    <property type="evidence" value="ECO:0007669"/>
    <property type="project" value="UniProtKB-KW"/>
</dbReference>
<dbReference type="Gene3D" id="3.40.50.12780">
    <property type="entry name" value="N-terminal domain of ligase-like"/>
    <property type="match status" value="1"/>
</dbReference>
<gene>
    <name evidence="7" type="ORF">RJ641_014236</name>
</gene>
<dbReference type="FunFam" id="3.30.300.30:FF:000007">
    <property type="entry name" value="4-coumarate--CoA ligase 2"/>
    <property type="match status" value="1"/>
</dbReference>
<dbReference type="PANTHER" id="PTHR24096">
    <property type="entry name" value="LONG-CHAIN-FATTY-ACID--COA LIGASE"/>
    <property type="match status" value="1"/>
</dbReference>
<dbReference type="InterPro" id="IPR025110">
    <property type="entry name" value="AMP-bd_C"/>
</dbReference>
<feature type="domain" description="AMP-dependent synthetase/ligase" evidence="5">
    <location>
        <begin position="54"/>
        <end position="336"/>
    </location>
</feature>
<evidence type="ECO:0000256" key="3">
    <source>
        <dbReference type="ARBA" id="ARBA00022741"/>
    </source>
</evidence>
<keyword evidence="3" id="KW-0547">Nucleotide-binding</keyword>
<dbReference type="InterPro" id="IPR020845">
    <property type="entry name" value="AMP-binding_CS"/>
</dbReference>
<evidence type="ECO:0000313" key="7">
    <source>
        <dbReference type="EMBL" id="KAK6920558.1"/>
    </source>
</evidence>
<keyword evidence="8" id="KW-1185">Reference proteome</keyword>
<keyword evidence="2" id="KW-0436">Ligase</keyword>
<dbReference type="Pfam" id="PF00501">
    <property type="entry name" value="AMP-binding"/>
    <property type="match status" value="2"/>
</dbReference>
<protein>
    <submittedName>
        <fullName evidence="7">AMP-binding enzyme, C-terminal domain</fullName>
    </submittedName>
</protein>
<dbReference type="InterPro" id="IPR042099">
    <property type="entry name" value="ANL_N_sf"/>
</dbReference>
<reference evidence="7 8" key="1">
    <citation type="submission" date="2023-12" db="EMBL/GenBank/DDBJ databases">
        <title>A high-quality genome assembly for Dillenia turbinata (Dilleniales).</title>
        <authorList>
            <person name="Chanderbali A."/>
        </authorList>
    </citation>
    <scope>NUCLEOTIDE SEQUENCE [LARGE SCALE GENOMIC DNA]</scope>
    <source>
        <strain evidence="7">LSX21</strain>
        <tissue evidence="7">Leaf</tissue>
    </source>
</reference>
<evidence type="ECO:0000256" key="2">
    <source>
        <dbReference type="ARBA" id="ARBA00022598"/>
    </source>
</evidence>
<name>A0AAN8UP45_9MAGN</name>
<dbReference type="GO" id="GO:0016405">
    <property type="term" value="F:CoA-ligase activity"/>
    <property type="evidence" value="ECO:0007669"/>
    <property type="project" value="TreeGrafter"/>
</dbReference>
<dbReference type="PROSITE" id="PS00455">
    <property type="entry name" value="AMP_BINDING"/>
    <property type="match status" value="2"/>
</dbReference>
<accession>A0AAN8UP45</accession>
<dbReference type="InterPro" id="IPR000873">
    <property type="entry name" value="AMP-dep_synth/lig_dom"/>
</dbReference>
<comment type="caution">
    <text evidence="7">The sequence shown here is derived from an EMBL/GenBank/DDBJ whole genome shotgun (WGS) entry which is preliminary data.</text>
</comment>
<proteinExistence type="inferred from homology"/>
<dbReference type="Gene3D" id="3.30.300.30">
    <property type="match status" value="1"/>
</dbReference>
<evidence type="ECO:0000256" key="4">
    <source>
        <dbReference type="ARBA" id="ARBA00022840"/>
    </source>
</evidence>
<dbReference type="Pfam" id="PF13193">
    <property type="entry name" value="AMP-binding_C"/>
    <property type="match status" value="1"/>
</dbReference>
<organism evidence="7 8">
    <name type="scientific">Dillenia turbinata</name>
    <dbReference type="NCBI Taxonomy" id="194707"/>
    <lineage>
        <taxon>Eukaryota</taxon>
        <taxon>Viridiplantae</taxon>
        <taxon>Streptophyta</taxon>
        <taxon>Embryophyta</taxon>
        <taxon>Tracheophyta</taxon>
        <taxon>Spermatophyta</taxon>
        <taxon>Magnoliopsida</taxon>
        <taxon>eudicotyledons</taxon>
        <taxon>Gunneridae</taxon>
        <taxon>Pentapetalae</taxon>
        <taxon>Dilleniales</taxon>
        <taxon>Dilleniaceae</taxon>
        <taxon>Dillenia</taxon>
    </lineage>
</organism>
<evidence type="ECO:0000256" key="1">
    <source>
        <dbReference type="ARBA" id="ARBA00006432"/>
    </source>
</evidence>
<sequence length="858" mass="94341">MSSIDPKNGYCPQTKIFHSTRPSVPLPPENLSLSLTQYVFSLLRSTTISLDKTTVLIDATSNTSLSYSTFLNQVENLSNFLRSNLNLNKGDTAFILSPPCLQVPILYFSLLSLGVIVSPANPVSTASEISRQIHLCQPVIAFATKETLSKIAKNLKHGTMLIDSSEFDFVLNATKASFDKNKVAINVNQYDLAAILYSSGTTGMVKGVKLTHRNFIALIAGFFFNRKPREPNDPEQDVTLFTIPLFHAFGFFMLVRAVALAEAMVLMVRFDFEEMLKAVEKYRITVIPVSPPLVVALAKSDLVDKYDLSSLRMLGCGGAPLGKELSEKFKSRFPDVIIGQLERTSNGGDKFNAISLDKRTVLIDPIADRSLSYSNFLNQIENLSNFLKSNLNLNKGDSAFILSPPCFEVPILYLSLLSLGIIISPANPISSSSEISHQIHLSKPVIAFATKETESKIPKNLKHGTVLIDSSEFHNIMNTKFMSDGVSARESMAVVNQNDIAAILYSSGTTGRVKGVKLSHRNFIALIAGFFFNRRPKEANAPEQDVSLFPVPLFHVFGFFMLVRAVAMAEGLVLMKRFDFEGMLKAVEKYRITYMPVSPPLVVGLAKSDVVEKYDLSSLRVLGCGGAPLGKEVSEKFKSRFPNVDIVQGYGLTESCGGVTKMIDPEEFTRHGSVGRLSEFMEGKIVDPATGEALPPGQQGELWIRGPMIMQGYVGDAKATAETVDPEGWLKTGDLCYFDSDGFLYIVDRLKELIKYKAYQVPPAELEHLLQSHPEMADAAVIGYPDEEAGQIPMAYVVRKPGSSISEAQVMDYIAKQVAPYKKIRRVAFVSSIPKSPAGKILRRELVNHATSAASSKL</sequence>
<dbReference type="EMBL" id="JBAMMX010000020">
    <property type="protein sequence ID" value="KAK6920558.1"/>
    <property type="molecule type" value="Genomic_DNA"/>
</dbReference>
<evidence type="ECO:0000313" key="8">
    <source>
        <dbReference type="Proteomes" id="UP001370490"/>
    </source>
</evidence>
<dbReference type="SUPFAM" id="SSF56801">
    <property type="entry name" value="Acetyl-CoA synthetase-like"/>
    <property type="match status" value="2"/>
</dbReference>
<dbReference type="AlphaFoldDB" id="A0AAN8UP45"/>
<feature type="domain" description="AMP-dependent synthetase/ligase" evidence="5">
    <location>
        <begin position="359"/>
        <end position="713"/>
    </location>
</feature>
<evidence type="ECO:0000259" key="6">
    <source>
        <dbReference type="Pfam" id="PF13193"/>
    </source>
</evidence>
<comment type="similarity">
    <text evidence="1">Belongs to the ATP-dependent AMP-binding enzyme family.</text>
</comment>
<dbReference type="CDD" id="cd05904">
    <property type="entry name" value="4CL"/>
    <property type="match status" value="1"/>
</dbReference>